<feature type="chain" id="PRO_5047508767" description="SH3 domain-containing protein" evidence="2">
    <location>
        <begin position="20"/>
        <end position="330"/>
    </location>
</feature>
<keyword evidence="2" id="KW-0732">Signal</keyword>
<evidence type="ECO:0000256" key="1">
    <source>
        <dbReference type="SAM" id="Coils"/>
    </source>
</evidence>
<evidence type="ECO:0000313" key="3">
    <source>
        <dbReference type="EMBL" id="UTJ06669.1"/>
    </source>
</evidence>
<evidence type="ECO:0000256" key="2">
    <source>
        <dbReference type="SAM" id="SignalP"/>
    </source>
</evidence>
<keyword evidence="4" id="KW-1185">Reference proteome</keyword>
<gene>
    <name evidence="3" type="ORF">NJU99_00840</name>
</gene>
<evidence type="ECO:0000313" key="4">
    <source>
        <dbReference type="Proteomes" id="UP001060012"/>
    </source>
</evidence>
<proteinExistence type="predicted"/>
<dbReference type="EMBL" id="CP100595">
    <property type="protein sequence ID" value="UTJ06669.1"/>
    <property type="molecule type" value="Genomic_DNA"/>
</dbReference>
<keyword evidence="1" id="KW-0175">Coiled coil</keyword>
<evidence type="ECO:0008006" key="5">
    <source>
        <dbReference type="Google" id="ProtNLM"/>
    </source>
</evidence>
<feature type="signal peptide" evidence="2">
    <location>
        <begin position="1"/>
        <end position="19"/>
    </location>
</feature>
<dbReference type="Proteomes" id="UP001060012">
    <property type="component" value="Chromosome"/>
</dbReference>
<feature type="coiled-coil region" evidence="1">
    <location>
        <begin position="199"/>
        <end position="228"/>
    </location>
</feature>
<dbReference type="Gene3D" id="2.30.30.40">
    <property type="entry name" value="SH3 Domains"/>
    <property type="match status" value="1"/>
</dbReference>
<reference evidence="3" key="1">
    <citation type="submission" date="2022-07" db="EMBL/GenBank/DDBJ databases">
        <title>Arcobacter roscoffensis sp. nov., a marine bacterium isolated from coastal seawater collected from Roscoff, France.</title>
        <authorList>
            <person name="Pascual J."/>
            <person name="Lepeaux C."/>
            <person name="Methner A."/>
            <person name="Overmann J."/>
        </authorList>
    </citation>
    <scope>NUCLEOTIDE SEQUENCE</scope>
    <source>
        <strain evidence="3">ARW1-2F2</strain>
    </source>
</reference>
<dbReference type="RefSeq" id="WP_254576848.1">
    <property type="nucleotide sequence ID" value="NZ_CP100595.1"/>
</dbReference>
<sequence>MKKNILFALLFMGFISLNAQEKSMKDIDKLDVLDKQSKEFFNAITGLEKDYLEEQISNIQQKQKQRVITQVPGATPSASGTNQIIQSNEDYAKNVFKHENEIARLTTDFTRTKNLKDIKIKSMYSFNGKNFVVLKLDKQSENKNTEQSLNIEGRYKIGDDILTHRIVGINTQTKTVKLYKKLDEEYGYYIVLSNYGISVSDLKKEEQKKETKKRKEEKESHKKVISEENNDIKEIFQKASLVKKSLRNINECLYKVKVSSLNVRNDNYEDATILRILRKGDEFTIKSKKAEWAQINTIYKNKSGDVMAVENKSNWIILLDKFVSSSPECL</sequence>
<accession>A0ABY5E581</accession>
<organism evidence="3 4">
    <name type="scientific">Arcobacter roscoffensis</name>
    <dbReference type="NCBI Taxonomy" id="2961520"/>
    <lineage>
        <taxon>Bacteria</taxon>
        <taxon>Pseudomonadati</taxon>
        <taxon>Campylobacterota</taxon>
        <taxon>Epsilonproteobacteria</taxon>
        <taxon>Campylobacterales</taxon>
        <taxon>Arcobacteraceae</taxon>
        <taxon>Arcobacter</taxon>
    </lineage>
</organism>
<name>A0ABY5E581_9BACT</name>
<protein>
    <recommendedName>
        <fullName evidence="5">SH3 domain-containing protein</fullName>
    </recommendedName>
</protein>